<gene>
    <name evidence="1" type="primary">hmt1_4</name>
    <name evidence="1" type="ORF">DSO57_1013903</name>
</gene>
<sequence length="886" mass="100051">MSSAFLWAAGLPLLFVLSLVVLATFRFGSRTGSNRKNELTETSSLLDNNSHATCSSISSSTSATNLNLPETLACPKLQLRFLIWANVFLSLAALVTDIYIRIDTQSLISSFLNSSFWIAYAIFLNLHSLSPLLKAYFIDFNRGCWISALLLDTFLSLYLASHPSKKIMFHVTIVGLQWILSLCIGMYDLYMNFFSGNFRSSLTPETQCTCFIFSASSLERYFNSRREEEQVNQFNGIQNIGRKFRQIAPFLWPETSLWLKFLLVFSLILMVLGRLVNWLVPQQYAALVVALGGDNLSPPDAVPYLEIGMFIFLRFLQGSIGLISNLQNFSWIPVGQFTTRELSIEMLKHLHSLSIRFHLNRKTGEILRVQDRGVASIVSVLTALLFNIIPTIADILIAGITLWIKIDRYIGMVVLLSTAGYIYCTVKLTDWRTRYRRECNKLDNQMEARAVDSLLNFETVKYFGAEDFEVQQYSQTVDLYQGADLQSKVASSILNTMQNVIIQLGLLACCTLAAQKVVNGHLSVSRFVEVVTYVNQLFAPLNWFGGYYRTIQKNFVDMENMLELFKAPLEICDSPDARPTRITHGEVEFDNVSFAYDPRAPILKGISFRVPAGSTVALVGPSGGGKSTILRLLFRFYDVNAGRILVDGHDIRDLRQKDLRRAIGVVPQDTVLFNEDVRYNICYGKVDATDTEIFHAAQAAQIHDRINSFPEGYKTRVGERGLRLSGGEKQRVAIARTFLKDPPIVLLDEATSALDTNTERQIQAALGSMTKNRTTLIIAHRLSTVVEADLILVLRNGEVVERGSHNTLMANPNSVYYDMWQKQLKEQPDDQKQSQKIQNNFCWMNNEISRDTDSDMDDKPNKSRYLLSSSCPSKYSSRPNPYQEAP</sequence>
<dbReference type="Proteomes" id="UP001165960">
    <property type="component" value="Unassembled WGS sequence"/>
</dbReference>
<dbReference type="EMBL" id="QTSX02002892">
    <property type="protein sequence ID" value="KAJ9073661.1"/>
    <property type="molecule type" value="Genomic_DNA"/>
</dbReference>
<name>A0ACC2TGY6_9FUNG</name>
<keyword evidence="1" id="KW-0547">Nucleotide-binding</keyword>
<reference evidence="1" key="1">
    <citation type="submission" date="2022-04" db="EMBL/GenBank/DDBJ databases">
        <title>Genome of the entomopathogenic fungus Entomophthora muscae.</title>
        <authorList>
            <person name="Elya C."/>
            <person name="Lovett B.R."/>
            <person name="Lee E."/>
            <person name="Macias A.M."/>
            <person name="Hajek A.E."/>
            <person name="De Bivort B.L."/>
            <person name="Kasson M.T."/>
            <person name="De Fine Licht H.H."/>
            <person name="Stajich J.E."/>
        </authorList>
    </citation>
    <scope>NUCLEOTIDE SEQUENCE</scope>
    <source>
        <strain evidence="1">Berkeley</strain>
    </source>
</reference>
<proteinExistence type="predicted"/>
<accession>A0ACC2TGY6</accession>
<protein>
    <submittedName>
        <fullName evidence="1">ATP-binding cassette-type vacuolar membrane transporter Hmt1</fullName>
    </submittedName>
</protein>
<comment type="caution">
    <text evidence="1">The sequence shown here is derived from an EMBL/GenBank/DDBJ whole genome shotgun (WGS) entry which is preliminary data.</text>
</comment>
<evidence type="ECO:0000313" key="1">
    <source>
        <dbReference type="EMBL" id="KAJ9073661.1"/>
    </source>
</evidence>
<keyword evidence="2" id="KW-1185">Reference proteome</keyword>
<evidence type="ECO:0000313" key="2">
    <source>
        <dbReference type="Proteomes" id="UP001165960"/>
    </source>
</evidence>
<organism evidence="1 2">
    <name type="scientific">Entomophthora muscae</name>
    <dbReference type="NCBI Taxonomy" id="34485"/>
    <lineage>
        <taxon>Eukaryota</taxon>
        <taxon>Fungi</taxon>
        <taxon>Fungi incertae sedis</taxon>
        <taxon>Zoopagomycota</taxon>
        <taxon>Entomophthoromycotina</taxon>
        <taxon>Entomophthoromycetes</taxon>
        <taxon>Entomophthorales</taxon>
        <taxon>Entomophthoraceae</taxon>
        <taxon>Entomophthora</taxon>
    </lineage>
</organism>
<keyword evidence="1" id="KW-0067">ATP-binding</keyword>